<feature type="transmembrane region" description="Helical" evidence="6">
    <location>
        <begin position="20"/>
        <end position="44"/>
    </location>
</feature>
<dbReference type="PANTHER" id="PTHR22911:SF6">
    <property type="entry name" value="SOLUTE CARRIER FAMILY 35 MEMBER G1"/>
    <property type="match status" value="1"/>
</dbReference>
<feature type="transmembrane region" description="Helical" evidence="6">
    <location>
        <begin position="137"/>
        <end position="154"/>
    </location>
</feature>
<comment type="subcellular location">
    <subcellularLocation>
        <location evidence="1">Membrane</location>
        <topology evidence="1">Multi-pass membrane protein</topology>
    </subcellularLocation>
</comment>
<dbReference type="RefSeq" id="WP_307273414.1">
    <property type="nucleotide sequence ID" value="NZ_JAUSVX010000005.1"/>
</dbReference>
<evidence type="ECO:0000256" key="4">
    <source>
        <dbReference type="ARBA" id="ARBA00022989"/>
    </source>
</evidence>
<comment type="caution">
    <text evidence="8">The sequence shown here is derived from an EMBL/GenBank/DDBJ whole genome shotgun (WGS) entry which is preliminary data.</text>
</comment>
<name>A0ABU0J9B7_9HYPH</name>
<evidence type="ECO:0000256" key="5">
    <source>
        <dbReference type="ARBA" id="ARBA00023136"/>
    </source>
</evidence>
<keyword evidence="4 6" id="KW-1133">Transmembrane helix</keyword>
<feature type="transmembrane region" description="Helical" evidence="6">
    <location>
        <begin position="160"/>
        <end position="180"/>
    </location>
</feature>
<feature type="transmembrane region" description="Helical" evidence="6">
    <location>
        <begin position="192"/>
        <end position="216"/>
    </location>
</feature>
<feature type="transmembrane region" description="Helical" evidence="6">
    <location>
        <begin position="222"/>
        <end position="243"/>
    </location>
</feature>
<feature type="transmembrane region" description="Helical" evidence="6">
    <location>
        <begin position="255"/>
        <end position="272"/>
    </location>
</feature>
<dbReference type="Proteomes" id="UP001242480">
    <property type="component" value="Unassembled WGS sequence"/>
</dbReference>
<sequence>MVPLDNHANGKPAHMHKSEIGGILVMLAAMAVFMVNDSFLKLAAQDLPPFAAIFLRGIFASIGCAALVVVRGDWKAMSGSIHRRTLIRAAGETGNTVTFIIALANMPIANAGALLLTAPLMMVLGAALVFRERIGPLHLVLVCLGFGGALLVAQPGTSGFNAASLFALGAAVFAATRDLVGRTVPTAIPTTVVVFATMLIVTLIAGLLSVTVEIWVPPTSRHLIFLALSGATLVLGQVGLFLAYRIGRTATVAPFFYSYLLWGVVSGLVVWHELPNPLALGGIALIVASGVAIVVLDQRRGRDDVVVADAM</sequence>
<feature type="transmembrane region" description="Helical" evidence="6">
    <location>
        <begin position="50"/>
        <end position="74"/>
    </location>
</feature>
<dbReference type="PANTHER" id="PTHR22911">
    <property type="entry name" value="ACYL-MALONYL CONDENSING ENZYME-RELATED"/>
    <property type="match status" value="1"/>
</dbReference>
<dbReference type="EMBL" id="JAUSVX010000005">
    <property type="protein sequence ID" value="MDQ0470023.1"/>
    <property type="molecule type" value="Genomic_DNA"/>
</dbReference>
<dbReference type="SUPFAM" id="SSF103481">
    <property type="entry name" value="Multidrug resistance efflux transporter EmrE"/>
    <property type="match status" value="2"/>
</dbReference>
<reference evidence="8 9" key="1">
    <citation type="submission" date="2023-07" db="EMBL/GenBank/DDBJ databases">
        <title>Genomic Encyclopedia of Type Strains, Phase IV (KMG-IV): sequencing the most valuable type-strain genomes for metagenomic binning, comparative biology and taxonomic classification.</title>
        <authorList>
            <person name="Goeker M."/>
        </authorList>
    </citation>
    <scope>NUCLEOTIDE SEQUENCE [LARGE SCALE GENOMIC DNA]</scope>
    <source>
        <strain evidence="8 9">DSM 19619</strain>
    </source>
</reference>
<organism evidence="8 9">
    <name type="scientific">Labrys wisconsinensis</name>
    <dbReference type="NCBI Taxonomy" id="425677"/>
    <lineage>
        <taxon>Bacteria</taxon>
        <taxon>Pseudomonadati</taxon>
        <taxon>Pseudomonadota</taxon>
        <taxon>Alphaproteobacteria</taxon>
        <taxon>Hyphomicrobiales</taxon>
        <taxon>Xanthobacteraceae</taxon>
        <taxon>Labrys</taxon>
    </lineage>
</organism>
<keyword evidence="5 6" id="KW-0472">Membrane</keyword>
<feature type="transmembrane region" description="Helical" evidence="6">
    <location>
        <begin position="278"/>
        <end position="296"/>
    </location>
</feature>
<keyword evidence="3 6" id="KW-0812">Transmembrane</keyword>
<dbReference type="InterPro" id="IPR037185">
    <property type="entry name" value="EmrE-like"/>
</dbReference>
<keyword evidence="9" id="KW-1185">Reference proteome</keyword>
<proteinExistence type="inferred from homology"/>
<evidence type="ECO:0000256" key="3">
    <source>
        <dbReference type="ARBA" id="ARBA00022692"/>
    </source>
</evidence>
<evidence type="ECO:0000256" key="2">
    <source>
        <dbReference type="ARBA" id="ARBA00009853"/>
    </source>
</evidence>
<feature type="domain" description="EamA" evidence="7">
    <location>
        <begin position="22"/>
        <end position="152"/>
    </location>
</feature>
<evidence type="ECO:0000313" key="8">
    <source>
        <dbReference type="EMBL" id="MDQ0470023.1"/>
    </source>
</evidence>
<feature type="domain" description="EamA" evidence="7">
    <location>
        <begin position="164"/>
        <end position="292"/>
    </location>
</feature>
<feature type="transmembrane region" description="Helical" evidence="6">
    <location>
        <begin position="86"/>
        <end position="105"/>
    </location>
</feature>
<dbReference type="InterPro" id="IPR000620">
    <property type="entry name" value="EamA_dom"/>
</dbReference>
<gene>
    <name evidence="8" type="ORF">QO011_003039</name>
</gene>
<accession>A0ABU0J9B7</accession>
<evidence type="ECO:0000256" key="6">
    <source>
        <dbReference type="SAM" id="Phobius"/>
    </source>
</evidence>
<protein>
    <submittedName>
        <fullName evidence="8">Drug/metabolite transporter (DMT)-like permease</fullName>
    </submittedName>
</protein>
<feature type="transmembrane region" description="Helical" evidence="6">
    <location>
        <begin position="111"/>
        <end position="130"/>
    </location>
</feature>
<comment type="similarity">
    <text evidence="2">Belongs to the drug/metabolite transporter (DMT) superfamily. 10 TMS drug/metabolite exporter (DME) (TC 2.A.7.3) family.</text>
</comment>
<evidence type="ECO:0000256" key="1">
    <source>
        <dbReference type="ARBA" id="ARBA00004141"/>
    </source>
</evidence>
<evidence type="ECO:0000313" key="9">
    <source>
        <dbReference type="Proteomes" id="UP001242480"/>
    </source>
</evidence>
<evidence type="ECO:0000259" key="7">
    <source>
        <dbReference type="Pfam" id="PF00892"/>
    </source>
</evidence>
<dbReference type="Pfam" id="PF00892">
    <property type="entry name" value="EamA"/>
    <property type="match status" value="2"/>
</dbReference>